<dbReference type="Proteomes" id="UP000220629">
    <property type="component" value="Unassembled WGS sequence"/>
</dbReference>
<dbReference type="InterPro" id="IPR012334">
    <property type="entry name" value="Pectin_lyas_fold"/>
</dbReference>
<dbReference type="OrthoDB" id="5461292at2"/>
<dbReference type="Gene3D" id="2.160.20.10">
    <property type="entry name" value="Single-stranded right-handed beta-helix, Pectin lyase-like"/>
    <property type="match status" value="1"/>
</dbReference>
<dbReference type="RefSeq" id="WP_036048208.1">
    <property type="nucleotide sequence ID" value="NZ_CADEPW010000011.1"/>
</dbReference>
<evidence type="ECO:0000256" key="1">
    <source>
        <dbReference type="SAM" id="SignalP"/>
    </source>
</evidence>
<dbReference type="AlphaFoldDB" id="A0A095FKA8"/>
<dbReference type="InterPro" id="IPR024535">
    <property type="entry name" value="RHGA/B-epi-like_pectate_lyase"/>
</dbReference>
<proteinExistence type="predicted"/>
<keyword evidence="3" id="KW-0456">Lyase</keyword>
<dbReference type="EMBL" id="PDDY01000004">
    <property type="protein sequence ID" value="PEH39542.1"/>
    <property type="molecule type" value="Genomic_DNA"/>
</dbReference>
<organism evidence="4 6">
    <name type="scientific">Burkholderia gladioli</name>
    <name type="common">Pseudomonas marginata</name>
    <name type="synonym">Phytomonas marginata</name>
    <dbReference type="NCBI Taxonomy" id="28095"/>
    <lineage>
        <taxon>Bacteria</taxon>
        <taxon>Pseudomonadati</taxon>
        <taxon>Pseudomonadota</taxon>
        <taxon>Betaproteobacteria</taxon>
        <taxon>Burkholderiales</taxon>
        <taxon>Burkholderiaceae</taxon>
        <taxon>Burkholderia</taxon>
    </lineage>
</organism>
<comment type="caution">
    <text evidence="4">The sequence shown here is derived from an EMBL/GenBank/DDBJ whole genome shotgun (WGS) entry which is preliminary data.</text>
</comment>
<reference evidence="3 5" key="1">
    <citation type="submission" date="2014-04" db="EMBL/GenBank/DDBJ databases">
        <authorList>
            <person name="Bishop-Lilly K.A."/>
            <person name="Broomall S.M."/>
            <person name="Chain P.S."/>
            <person name="Chertkov O."/>
            <person name="Coyne S.R."/>
            <person name="Daligault H.E."/>
            <person name="Davenport K.W."/>
            <person name="Erkkila T."/>
            <person name="Frey K.G."/>
            <person name="Gibbons H.S."/>
            <person name="Gu W."/>
            <person name="Jaissle J."/>
            <person name="Johnson S.L."/>
            <person name="Koroleva G.I."/>
            <person name="Ladner J.T."/>
            <person name="Lo C.-C."/>
            <person name="Minogue T.D."/>
            <person name="Munk C."/>
            <person name="Palacios G.F."/>
            <person name="Redden C.L."/>
            <person name="Rosenzweig C.N."/>
            <person name="Scholz M.B."/>
            <person name="Teshima H."/>
            <person name="Xu Y."/>
        </authorList>
    </citation>
    <scope>NUCLEOTIDE SEQUENCE [LARGE SCALE GENOMIC DNA]</scope>
    <source>
        <strain evidence="3">Gladioli</strain>
        <strain evidence="5">gladioli</strain>
    </source>
</reference>
<accession>A0A095FKA8</accession>
<evidence type="ECO:0000313" key="3">
    <source>
        <dbReference type="EMBL" id="KGC17833.1"/>
    </source>
</evidence>
<feature type="chain" id="PRO_5011844073" evidence="1">
    <location>
        <begin position="31"/>
        <end position="577"/>
    </location>
</feature>
<evidence type="ECO:0000259" key="2">
    <source>
        <dbReference type="Pfam" id="PF12708"/>
    </source>
</evidence>
<reference evidence="6" key="2">
    <citation type="submission" date="2017-09" db="EMBL/GenBank/DDBJ databases">
        <title>FDA dAtabase for Regulatory Grade micrObial Sequences (FDA-ARGOS): Supporting development and validation of Infectious Disease Dx tests.</title>
        <authorList>
            <person name="Minogue T."/>
            <person name="Wolcott M."/>
            <person name="Wasieloski L."/>
            <person name="Aguilar W."/>
            <person name="Moore D."/>
            <person name="Tallon L."/>
            <person name="Sadzewicz L."/>
            <person name="Ott S."/>
            <person name="Zhao X."/>
            <person name="Nagaraj S."/>
            <person name="Vavikolanu K."/>
            <person name="Aluvathingal J."/>
            <person name="Nadendla S."/>
            <person name="Sichtig H."/>
        </authorList>
    </citation>
    <scope>NUCLEOTIDE SEQUENCE [LARGE SCALE GENOMIC DNA]</scope>
    <source>
        <strain evidence="6">FDAARGOS_390</strain>
    </source>
</reference>
<dbReference type="KEGG" id="bgo:BM43_2041"/>
<reference evidence="4" key="3">
    <citation type="submission" date="2017-09" db="EMBL/GenBank/DDBJ databases">
        <title>FDA dAtabase for Regulatory Grade micrObial Sequences (FDA-ARGOS): Supporting development and validation of Infectious Disease Dx tests.</title>
        <authorList>
            <person name="Minogue T."/>
            <person name="Wolcott M."/>
            <person name="Wasieloski L."/>
            <person name="Aguilar W."/>
            <person name="Moore D."/>
            <person name="Tallon L.J."/>
            <person name="Sadzewicz L."/>
            <person name="Ott S."/>
            <person name="Zhao X."/>
            <person name="Nagaraj S."/>
            <person name="Vavikolanu K."/>
            <person name="Aluvathingal J."/>
            <person name="Nadendla S."/>
            <person name="Sichtig H."/>
        </authorList>
    </citation>
    <scope>NUCLEOTIDE SEQUENCE</scope>
    <source>
        <strain evidence="4">FDAARGOS_390</strain>
    </source>
</reference>
<protein>
    <submittedName>
        <fullName evidence="3">Pectate lyase superfamily protein</fullName>
    </submittedName>
    <submittedName>
        <fullName evidence="4">Transporter</fullName>
    </submittedName>
</protein>
<gene>
    <name evidence="4" type="ORF">CRM94_35335</name>
    <name evidence="3" type="ORF">DM48_3601</name>
</gene>
<feature type="domain" description="Rhamnogalacturonase A/B/Epimerase-like pectate lyase" evidence="2">
    <location>
        <begin position="60"/>
        <end position="245"/>
    </location>
</feature>
<feature type="signal peptide" evidence="1">
    <location>
        <begin position="1"/>
        <end position="30"/>
    </location>
</feature>
<dbReference type="GO" id="GO:0016829">
    <property type="term" value="F:lyase activity"/>
    <property type="evidence" value="ECO:0007669"/>
    <property type="project" value="UniProtKB-KW"/>
</dbReference>
<evidence type="ECO:0000313" key="5">
    <source>
        <dbReference type="Proteomes" id="UP000029590"/>
    </source>
</evidence>
<dbReference type="SUPFAM" id="SSF51126">
    <property type="entry name" value="Pectin lyase-like"/>
    <property type="match status" value="1"/>
</dbReference>
<evidence type="ECO:0000313" key="6">
    <source>
        <dbReference type="Proteomes" id="UP000220629"/>
    </source>
</evidence>
<dbReference type="InterPro" id="IPR011050">
    <property type="entry name" value="Pectin_lyase_fold/virulence"/>
</dbReference>
<keyword evidence="1" id="KW-0732">Signal</keyword>
<name>A0A095FKA8_BURGA</name>
<dbReference type="Pfam" id="PF12708">
    <property type="entry name" value="Pect-lyase_RHGA_epim"/>
    <property type="match status" value="1"/>
</dbReference>
<sequence>MSRVGARAVRDRLIRLAAMLWVLAAGQVHAQLDSTVTQRYSGAFSRSISDKLQDTVSILDFPGCDRTGRTDSTGCIQAALHSGAKSVYVPAGRYRQSGLVLPQLTGFTLYGDGPNSVLIQTGGSIRYPEITRALNFDSHATIRDLSFDGTEGRADTLDTSYSQTLDLLNLSFRNVPINHVSVRLDGNPRTATYMHDVRIKNIRVYSATAGLAGIVLGPHASDSTIDGFQMDGGFAVKYALLAEPGAQTTMLQNSHPYNAAINVIHLDGTGNFSFLGNVIDNSIGDVIDIRNSANTRISSTWIESINSRRRGLVFDHSSDSVVLGLNCSTNGIRDAEACVAEINGADQNRIFGAQVDSESNYARPFDLTGANSFFQAVNSGNALNIAGASARQSPSLNATGSDASIPVTLKPKGGGAVQLELDHRATMAMYSDRASEVAIDAYDAVNPLAKLNMNLAKYGGRVLLGGTDDGVSKLQVEGDARIHGDIFATGVGALPVYRASGAALAAAHVVAENVMLKGGGATLLLKGRAAYTSARSFTCVVTASKAPDGARIDQISGAEVRVRGAASDLVGLLCIGN</sequence>
<dbReference type="Proteomes" id="UP000029590">
    <property type="component" value="Unassembled WGS sequence"/>
</dbReference>
<dbReference type="EMBL" id="JPGG01000015">
    <property type="protein sequence ID" value="KGC17833.1"/>
    <property type="molecule type" value="Genomic_DNA"/>
</dbReference>
<evidence type="ECO:0000313" key="4">
    <source>
        <dbReference type="EMBL" id="PEH39542.1"/>
    </source>
</evidence>